<dbReference type="OrthoDB" id="689739at2759"/>
<keyword evidence="7" id="KW-0560">Oxidoreductase</keyword>
<evidence type="ECO:0000256" key="9">
    <source>
        <dbReference type="ARBA" id="ARBA00023324"/>
    </source>
</evidence>
<keyword evidence="8" id="KW-0408">Iron</keyword>
<dbReference type="GO" id="GO:0042744">
    <property type="term" value="P:hydrogen peroxide catabolic process"/>
    <property type="evidence" value="ECO:0007669"/>
    <property type="project" value="UniProtKB-KW"/>
</dbReference>
<dbReference type="PRINTS" id="PR00458">
    <property type="entry name" value="PEROXIDASE"/>
</dbReference>
<evidence type="ECO:0000256" key="1">
    <source>
        <dbReference type="ARBA" id="ARBA00000189"/>
    </source>
</evidence>
<dbReference type="InterPro" id="IPR002016">
    <property type="entry name" value="Haem_peroxidase"/>
</dbReference>
<gene>
    <name evidence="17" type="ORF">Taro_009185</name>
</gene>
<feature type="active site" description="Proton acceptor" evidence="10">
    <location>
        <position position="64"/>
    </location>
</feature>
<comment type="cofactor">
    <cofactor evidence="2">
        <name>heme b</name>
        <dbReference type="ChEBI" id="CHEBI:60344"/>
    </cofactor>
</comment>
<dbReference type="Gene3D" id="1.10.520.10">
    <property type="match status" value="1"/>
</dbReference>
<keyword evidence="18" id="KW-1185">Reference proteome</keyword>
<dbReference type="InterPro" id="IPR000823">
    <property type="entry name" value="Peroxidase_pln"/>
</dbReference>
<dbReference type="InterPro" id="IPR019794">
    <property type="entry name" value="Peroxidases_AS"/>
</dbReference>
<dbReference type="GO" id="GO:0140825">
    <property type="term" value="F:lactoperoxidase activity"/>
    <property type="evidence" value="ECO:0007669"/>
    <property type="project" value="UniProtKB-EC"/>
</dbReference>
<evidence type="ECO:0000256" key="8">
    <source>
        <dbReference type="ARBA" id="ARBA00023004"/>
    </source>
</evidence>
<keyword evidence="15" id="KW-0732">Signal</keyword>
<comment type="catalytic activity">
    <reaction evidence="1">
        <text>2 a phenolic donor + H2O2 = 2 a phenolic radical donor + 2 H2O</text>
        <dbReference type="Rhea" id="RHEA:56136"/>
        <dbReference type="ChEBI" id="CHEBI:15377"/>
        <dbReference type="ChEBI" id="CHEBI:16240"/>
        <dbReference type="ChEBI" id="CHEBI:139520"/>
        <dbReference type="ChEBI" id="CHEBI:139521"/>
        <dbReference type="EC" id="1.11.1.7"/>
    </reaction>
</comment>
<reference evidence="17" key="1">
    <citation type="submission" date="2017-07" db="EMBL/GenBank/DDBJ databases">
        <title>Taro Niue Genome Assembly and Annotation.</title>
        <authorList>
            <person name="Atibalentja N."/>
            <person name="Keating K."/>
            <person name="Fields C.J."/>
        </authorList>
    </citation>
    <scope>NUCLEOTIDE SEQUENCE</scope>
    <source>
        <strain evidence="17">Niue_2</strain>
        <tissue evidence="17">Leaf</tissue>
    </source>
</reference>
<feature type="domain" description="Plant heme peroxidase family profile" evidence="16">
    <location>
        <begin position="23"/>
        <end position="193"/>
    </location>
</feature>
<dbReference type="PRINTS" id="PR00461">
    <property type="entry name" value="PLPEROXIDASE"/>
</dbReference>
<feature type="chain" id="PRO_5032600439" description="Plant heme peroxidase family profile domain-containing protein" evidence="15">
    <location>
        <begin position="23"/>
        <end position="193"/>
    </location>
</feature>
<dbReference type="AlphaFoldDB" id="A0A843U396"/>
<comment type="cofactor">
    <cofactor evidence="12">
        <name>Ca(2+)</name>
        <dbReference type="ChEBI" id="CHEBI:29108"/>
    </cofactor>
    <text evidence="12">Binds 2 calcium ions per subunit.</text>
</comment>
<keyword evidence="4" id="KW-0349">Heme</keyword>
<feature type="binding site" evidence="12">
    <location>
        <position position="68"/>
    </location>
    <ligand>
        <name>Ca(2+)</name>
        <dbReference type="ChEBI" id="CHEBI:29108"/>
        <label>1</label>
    </ligand>
</feature>
<dbReference type="PANTHER" id="PTHR31388">
    <property type="entry name" value="PEROXIDASE 72-RELATED"/>
    <property type="match status" value="1"/>
</dbReference>
<dbReference type="PROSITE" id="PS00436">
    <property type="entry name" value="PEROXIDASE_2"/>
    <property type="match status" value="1"/>
</dbReference>
<comment type="caution">
    <text evidence="17">The sequence shown here is derived from an EMBL/GenBank/DDBJ whole genome shotgun (WGS) entry which is preliminary data.</text>
</comment>
<dbReference type="GO" id="GO:0006979">
    <property type="term" value="P:response to oxidative stress"/>
    <property type="evidence" value="ECO:0007669"/>
    <property type="project" value="InterPro"/>
</dbReference>
<dbReference type="PROSITE" id="PS50873">
    <property type="entry name" value="PEROXIDASE_4"/>
    <property type="match status" value="1"/>
</dbReference>
<dbReference type="SUPFAM" id="SSF48113">
    <property type="entry name" value="Heme-dependent peroxidases"/>
    <property type="match status" value="1"/>
</dbReference>
<evidence type="ECO:0000256" key="14">
    <source>
        <dbReference type="RuleBase" id="RU004241"/>
    </source>
</evidence>
<evidence type="ECO:0000256" key="12">
    <source>
        <dbReference type="PIRSR" id="PIRSR600823-3"/>
    </source>
</evidence>
<evidence type="ECO:0000256" key="3">
    <source>
        <dbReference type="ARBA" id="ARBA00022559"/>
    </source>
</evidence>
<evidence type="ECO:0000259" key="16">
    <source>
        <dbReference type="PROSITE" id="PS50873"/>
    </source>
</evidence>
<sequence>MEAPLCTVLPLFMLLLVSTAHGELSATFYERSSPKLEAIVRNSMTNIVSRERRMAASILRLFFHDCFVNVSTQTVATRRYCWRTRRRSRGSRTPSQTGYSIRGMDKIEDVKAKVEAACSGTVSCADILALAARDAVVLLASPACIQAGGPSWTVLLGRRDARMANKSAANINIPSPEWSLATLTSSFSAKGLS</sequence>
<dbReference type="GO" id="GO:0046872">
    <property type="term" value="F:metal ion binding"/>
    <property type="evidence" value="ECO:0007669"/>
    <property type="project" value="UniProtKB-KW"/>
</dbReference>
<keyword evidence="6 12" id="KW-0106">Calcium</keyword>
<dbReference type="EMBL" id="NMUH01000317">
    <property type="protein sequence ID" value="MQL76766.1"/>
    <property type="molecule type" value="Genomic_DNA"/>
</dbReference>
<protein>
    <recommendedName>
        <fullName evidence="16">Plant heme peroxidase family profile domain-containing protein</fullName>
    </recommendedName>
</protein>
<dbReference type="Pfam" id="PF00141">
    <property type="entry name" value="peroxidase"/>
    <property type="match status" value="1"/>
</dbReference>
<comment type="similarity">
    <text evidence="14">Belongs to the peroxidase family.</text>
</comment>
<evidence type="ECO:0000256" key="10">
    <source>
        <dbReference type="PIRSR" id="PIRSR600823-1"/>
    </source>
</evidence>
<evidence type="ECO:0000256" key="2">
    <source>
        <dbReference type="ARBA" id="ARBA00001970"/>
    </source>
</evidence>
<evidence type="ECO:0000256" key="4">
    <source>
        <dbReference type="ARBA" id="ARBA00022617"/>
    </source>
</evidence>
<keyword evidence="5 12" id="KW-0479">Metal-binding</keyword>
<keyword evidence="9" id="KW-0376">Hydrogen peroxide</keyword>
<proteinExistence type="inferred from homology"/>
<evidence type="ECO:0000313" key="17">
    <source>
        <dbReference type="EMBL" id="MQL76766.1"/>
    </source>
</evidence>
<organism evidence="17 18">
    <name type="scientific">Colocasia esculenta</name>
    <name type="common">Wild taro</name>
    <name type="synonym">Arum esculentum</name>
    <dbReference type="NCBI Taxonomy" id="4460"/>
    <lineage>
        <taxon>Eukaryota</taxon>
        <taxon>Viridiplantae</taxon>
        <taxon>Streptophyta</taxon>
        <taxon>Embryophyta</taxon>
        <taxon>Tracheophyta</taxon>
        <taxon>Spermatophyta</taxon>
        <taxon>Magnoliopsida</taxon>
        <taxon>Liliopsida</taxon>
        <taxon>Araceae</taxon>
        <taxon>Aroideae</taxon>
        <taxon>Colocasieae</taxon>
        <taxon>Colocasia</taxon>
    </lineage>
</organism>
<evidence type="ECO:0000256" key="13">
    <source>
        <dbReference type="PIRSR" id="PIRSR600823-4"/>
    </source>
</evidence>
<evidence type="ECO:0000256" key="5">
    <source>
        <dbReference type="ARBA" id="ARBA00022723"/>
    </source>
</evidence>
<evidence type="ECO:0000256" key="6">
    <source>
        <dbReference type="ARBA" id="ARBA00022837"/>
    </source>
</evidence>
<evidence type="ECO:0000313" key="18">
    <source>
        <dbReference type="Proteomes" id="UP000652761"/>
    </source>
</evidence>
<evidence type="ECO:0000256" key="11">
    <source>
        <dbReference type="PIRSR" id="PIRSR600823-2"/>
    </source>
</evidence>
<feature type="site" description="Transition state stabilizer" evidence="13">
    <location>
        <position position="60"/>
    </location>
</feature>
<evidence type="ECO:0000256" key="7">
    <source>
        <dbReference type="ARBA" id="ARBA00023002"/>
    </source>
</evidence>
<feature type="signal peptide" evidence="15">
    <location>
        <begin position="1"/>
        <end position="22"/>
    </location>
</feature>
<accession>A0A843U396</accession>
<name>A0A843U396_COLES</name>
<dbReference type="PANTHER" id="PTHR31388:SF5">
    <property type="entry name" value="PEROXIDASE"/>
    <property type="match status" value="1"/>
</dbReference>
<dbReference type="GO" id="GO:0020037">
    <property type="term" value="F:heme binding"/>
    <property type="evidence" value="ECO:0007669"/>
    <property type="project" value="InterPro"/>
</dbReference>
<keyword evidence="3" id="KW-0575">Peroxidase</keyword>
<dbReference type="InterPro" id="IPR010255">
    <property type="entry name" value="Haem_peroxidase_sf"/>
</dbReference>
<feature type="binding site" evidence="11">
    <location>
        <position position="174"/>
    </location>
    <ligand>
        <name>substrate</name>
    </ligand>
</feature>
<dbReference type="Proteomes" id="UP000652761">
    <property type="component" value="Unassembled WGS sequence"/>
</dbReference>
<evidence type="ECO:0000256" key="15">
    <source>
        <dbReference type="SAM" id="SignalP"/>
    </source>
</evidence>
<feature type="binding site" evidence="12">
    <location>
        <position position="65"/>
    </location>
    <ligand>
        <name>Ca(2+)</name>
        <dbReference type="ChEBI" id="CHEBI:29108"/>
        <label>1</label>
    </ligand>
</feature>